<keyword evidence="2" id="KW-1185">Reference proteome</keyword>
<gene>
    <name evidence="1" type="ORF">SORBI_3002G180501</name>
</gene>
<dbReference type="Proteomes" id="UP000000768">
    <property type="component" value="Chromosome 2"/>
</dbReference>
<dbReference type="AlphaFoldDB" id="A0A1W0W4T8"/>
<reference evidence="1 2" key="1">
    <citation type="journal article" date="2009" name="Nature">
        <title>The Sorghum bicolor genome and the diversification of grasses.</title>
        <authorList>
            <person name="Paterson A.H."/>
            <person name="Bowers J.E."/>
            <person name="Bruggmann R."/>
            <person name="Dubchak I."/>
            <person name="Grimwood J."/>
            <person name="Gundlach H."/>
            <person name="Haberer G."/>
            <person name="Hellsten U."/>
            <person name="Mitros T."/>
            <person name="Poliakov A."/>
            <person name="Schmutz J."/>
            <person name="Spannagl M."/>
            <person name="Tang H."/>
            <person name="Wang X."/>
            <person name="Wicker T."/>
            <person name="Bharti A.K."/>
            <person name="Chapman J."/>
            <person name="Feltus F.A."/>
            <person name="Gowik U."/>
            <person name="Grigoriev I.V."/>
            <person name="Lyons E."/>
            <person name="Maher C.A."/>
            <person name="Martis M."/>
            <person name="Narechania A."/>
            <person name="Otillar R.P."/>
            <person name="Penning B.W."/>
            <person name="Salamov A.A."/>
            <person name="Wang Y."/>
            <person name="Zhang L."/>
            <person name="Carpita N.C."/>
            <person name="Freeling M."/>
            <person name="Gingle A.R."/>
            <person name="Hash C.T."/>
            <person name="Keller B."/>
            <person name="Klein P."/>
            <person name="Kresovich S."/>
            <person name="McCann M.C."/>
            <person name="Ming R."/>
            <person name="Peterson D.G."/>
            <person name="Mehboob-ur-Rahman"/>
            <person name="Ware D."/>
            <person name="Westhoff P."/>
            <person name="Mayer K.F."/>
            <person name="Messing J."/>
            <person name="Rokhsar D.S."/>
        </authorList>
    </citation>
    <scope>NUCLEOTIDE SEQUENCE [LARGE SCALE GENOMIC DNA]</scope>
    <source>
        <strain evidence="2">cv. BTx623</strain>
    </source>
</reference>
<sequence>MAPADGSRCAHRALGLLRVPGQGRRQAGHACRRRIPPHAAAAALLSLWCPASAWGQQDRVASMKRIEHLKPRYHARA</sequence>
<reference evidence="2" key="2">
    <citation type="journal article" date="2018" name="Plant J.">
        <title>The Sorghum bicolor reference genome: improved assembly, gene annotations, a transcriptome atlas, and signatures of genome organization.</title>
        <authorList>
            <person name="McCormick R.F."/>
            <person name="Truong S.K."/>
            <person name="Sreedasyam A."/>
            <person name="Jenkins J."/>
            <person name="Shu S."/>
            <person name="Sims D."/>
            <person name="Kennedy M."/>
            <person name="Amirebrahimi M."/>
            <person name="Weers B.D."/>
            <person name="McKinley B."/>
            <person name="Mattison A."/>
            <person name="Morishige D.T."/>
            <person name="Grimwood J."/>
            <person name="Schmutz J."/>
            <person name="Mullet J.E."/>
        </authorList>
    </citation>
    <scope>NUCLEOTIDE SEQUENCE [LARGE SCALE GENOMIC DNA]</scope>
    <source>
        <strain evidence="2">cv. BTx623</strain>
    </source>
</reference>
<proteinExistence type="predicted"/>
<dbReference type="EMBL" id="CM000761">
    <property type="protein sequence ID" value="OQU89361.1"/>
    <property type="molecule type" value="Genomic_DNA"/>
</dbReference>
<dbReference type="Gramene" id="OQU89361">
    <property type="protein sequence ID" value="OQU89361"/>
    <property type="gene ID" value="SORBI_3002G180501"/>
</dbReference>
<protein>
    <submittedName>
        <fullName evidence="1">Uncharacterized protein</fullName>
    </submittedName>
</protein>
<evidence type="ECO:0000313" key="2">
    <source>
        <dbReference type="Proteomes" id="UP000000768"/>
    </source>
</evidence>
<accession>A0A1W0W4T8</accession>
<evidence type="ECO:0000313" key="1">
    <source>
        <dbReference type="EMBL" id="OQU89361.1"/>
    </source>
</evidence>
<name>A0A1W0W4T8_SORBI</name>
<organism evidence="1 2">
    <name type="scientific">Sorghum bicolor</name>
    <name type="common">Sorghum</name>
    <name type="synonym">Sorghum vulgare</name>
    <dbReference type="NCBI Taxonomy" id="4558"/>
    <lineage>
        <taxon>Eukaryota</taxon>
        <taxon>Viridiplantae</taxon>
        <taxon>Streptophyta</taxon>
        <taxon>Embryophyta</taxon>
        <taxon>Tracheophyta</taxon>
        <taxon>Spermatophyta</taxon>
        <taxon>Magnoliopsida</taxon>
        <taxon>Liliopsida</taxon>
        <taxon>Poales</taxon>
        <taxon>Poaceae</taxon>
        <taxon>PACMAD clade</taxon>
        <taxon>Panicoideae</taxon>
        <taxon>Andropogonodae</taxon>
        <taxon>Andropogoneae</taxon>
        <taxon>Sorghinae</taxon>
        <taxon>Sorghum</taxon>
    </lineage>
</organism>
<dbReference type="InParanoid" id="A0A1W0W4T8"/>